<reference evidence="6 7" key="1">
    <citation type="submission" date="2014-04" db="EMBL/GenBank/DDBJ databases">
        <authorList>
            <consortium name="DOE Joint Genome Institute"/>
            <person name="Kuo A."/>
            <person name="Gay G."/>
            <person name="Dore J."/>
            <person name="Kohler A."/>
            <person name="Nagy L.G."/>
            <person name="Floudas D."/>
            <person name="Copeland A."/>
            <person name="Barry K.W."/>
            <person name="Cichocki N."/>
            <person name="Veneault-Fourrey C."/>
            <person name="LaButti K."/>
            <person name="Lindquist E.A."/>
            <person name="Lipzen A."/>
            <person name="Lundell T."/>
            <person name="Morin E."/>
            <person name="Murat C."/>
            <person name="Sun H."/>
            <person name="Tunlid A."/>
            <person name="Henrissat B."/>
            <person name="Grigoriev I.V."/>
            <person name="Hibbett D.S."/>
            <person name="Martin F."/>
            <person name="Nordberg H.P."/>
            <person name="Cantor M.N."/>
            <person name="Hua S.X."/>
        </authorList>
    </citation>
    <scope>NUCLEOTIDE SEQUENCE [LARGE SCALE GENOMIC DNA]</scope>
    <source>
        <strain evidence="7">h7</strain>
    </source>
</reference>
<gene>
    <name evidence="6" type="ORF">M413DRAFT_15589</name>
</gene>
<evidence type="ECO:0000256" key="1">
    <source>
        <dbReference type="ARBA" id="ARBA00004496"/>
    </source>
</evidence>
<evidence type="ECO:0000259" key="5">
    <source>
        <dbReference type="Pfam" id="PF25789"/>
    </source>
</evidence>
<dbReference type="InterPro" id="IPR007244">
    <property type="entry name" value="Naa35_N"/>
</dbReference>
<dbReference type="PANTHER" id="PTHR21373:SF0">
    <property type="entry name" value="N-ALPHA-ACETYLTRANSFERASE 35, NATC AUXILIARY SUBUNIT"/>
    <property type="match status" value="1"/>
</dbReference>
<dbReference type="PANTHER" id="PTHR21373">
    <property type="entry name" value="GLUCOSE REPRESSIBLE PROTEIN MAK10"/>
    <property type="match status" value="1"/>
</dbReference>
<protein>
    <recommendedName>
        <fullName evidence="8">Mak10 subunit, NatC N(Alpha)-terminal acetyltransferase</fullName>
    </recommendedName>
</protein>
<dbReference type="EMBL" id="KN831768">
    <property type="protein sequence ID" value="KIM49601.1"/>
    <property type="molecule type" value="Genomic_DNA"/>
</dbReference>
<dbReference type="STRING" id="686832.A0A0C3D0J2"/>
<name>A0A0C3D0J2_HEBCY</name>
<feature type="domain" description="NAA35-like TPR repeats" evidence="5">
    <location>
        <begin position="325"/>
        <end position="561"/>
    </location>
</feature>
<dbReference type="AlphaFoldDB" id="A0A0C3D0J2"/>
<organism evidence="6 7">
    <name type="scientific">Hebeloma cylindrosporum</name>
    <dbReference type="NCBI Taxonomy" id="76867"/>
    <lineage>
        <taxon>Eukaryota</taxon>
        <taxon>Fungi</taxon>
        <taxon>Dikarya</taxon>
        <taxon>Basidiomycota</taxon>
        <taxon>Agaricomycotina</taxon>
        <taxon>Agaricomycetes</taxon>
        <taxon>Agaricomycetidae</taxon>
        <taxon>Agaricales</taxon>
        <taxon>Agaricineae</taxon>
        <taxon>Hymenogastraceae</taxon>
        <taxon>Hebeloma</taxon>
    </lineage>
</organism>
<dbReference type="Proteomes" id="UP000053424">
    <property type="component" value="Unassembled WGS sequence"/>
</dbReference>
<dbReference type="GO" id="GO:0031417">
    <property type="term" value="C:NatC complex"/>
    <property type="evidence" value="ECO:0007669"/>
    <property type="project" value="InterPro"/>
</dbReference>
<feature type="domain" description="NAA35-like N-terminal" evidence="4">
    <location>
        <begin position="15"/>
        <end position="173"/>
    </location>
</feature>
<evidence type="ECO:0000313" key="7">
    <source>
        <dbReference type="Proteomes" id="UP000053424"/>
    </source>
</evidence>
<comment type="subcellular location">
    <subcellularLocation>
        <location evidence="1">Cytoplasm</location>
    </subcellularLocation>
</comment>
<accession>A0A0C3D0J2</accession>
<dbReference type="Pfam" id="PF04112">
    <property type="entry name" value="Mak10"/>
    <property type="match status" value="1"/>
</dbReference>
<sequence length="665" mass="76492">MILISLFFSELEPQNLLFMENFTLLESMSVLEIGEPRLDSGLIIEEQVQPPFNPIAPLLPEEVCWILDRALAYETEFHAGNFLAHTVHTLLYVHHLRDIDPDVAFIASASKTDPSRPLELLTIVLRAAVQGLLKCCDCAWRELAKGGAYDTEDWQSDKCEVSLLEGVPVPFIIKKLDDAVNWLSQSSQVPPHWRSALQARLQLRKSLLQVMNADPAHDRLEFQNRVSLAKEHLRRLQIGQPPDIEPDSLAQFAFDPYIGRRLQMANPIRVVPPPTFQQTCQTLHHFLDGLHEVGILETVDDLTTWDTIGYLRLWLPDPPLRTPYLRSRIQSTFYDGFLLLNRYSFDWMINRFFQETVGITYDSIKATIISRWTSGGEPPLKKLERSLHTLLTPHIRALWHNPPRRRRHFMKSLVEWQNFYDTLVNIRNNLDVENMPQGQLLRQLPNVALLWRLSIIREVVLSGFQLELYAKEERSFAYWYAAQVMEVHLQCLDSLLPMVQAESSVQLEMSYQIQLLTALQCLCTTSSLVCMPLTSFDSARTYPSFFRRYKWAFREEYDNFQNPVVAQPELHKFIHLCGETLKTGNPIPSGPIVLARSILLGLIESNNSGGWAGVWASDRIQFLHNLVSACDNLSHLPMILNQMNTFDASLLKWDPAVHPWFPFTS</sequence>
<keyword evidence="3" id="KW-0963">Cytoplasm</keyword>
<dbReference type="InterPro" id="IPR057982">
    <property type="entry name" value="TPR_NAA35"/>
</dbReference>
<dbReference type="HOGENOM" id="CLU_017051_0_0_1"/>
<evidence type="ECO:0008006" key="8">
    <source>
        <dbReference type="Google" id="ProtNLM"/>
    </source>
</evidence>
<reference evidence="7" key="2">
    <citation type="submission" date="2015-01" db="EMBL/GenBank/DDBJ databases">
        <title>Evolutionary Origins and Diversification of the Mycorrhizal Mutualists.</title>
        <authorList>
            <consortium name="DOE Joint Genome Institute"/>
            <consortium name="Mycorrhizal Genomics Consortium"/>
            <person name="Kohler A."/>
            <person name="Kuo A."/>
            <person name="Nagy L.G."/>
            <person name="Floudas D."/>
            <person name="Copeland A."/>
            <person name="Barry K.W."/>
            <person name="Cichocki N."/>
            <person name="Veneault-Fourrey C."/>
            <person name="LaButti K."/>
            <person name="Lindquist E.A."/>
            <person name="Lipzen A."/>
            <person name="Lundell T."/>
            <person name="Morin E."/>
            <person name="Murat C."/>
            <person name="Riley R."/>
            <person name="Ohm R."/>
            <person name="Sun H."/>
            <person name="Tunlid A."/>
            <person name="Henrissat B."/>
            <person name="Grigoriev I.V."/>
            <person name="Hibbett D.S."/>
            <person name="Martin F."/>
        </authorList>
    </citation>
    <scope>NUCLEOTIDE SEQUENCE [LARGE SCALE GENOMIC DNA]</scope>
    <source>
        <strain evidence="7">h7</strain>
    </source>
</reference>
<dbReference type="OrthoDB" id="269405at2759"/>
<comment type="similarity">
    <text evidence="2">Belongs to the MAK10 family.</text>
</comment>
<evidence type="ECO:0000256" key="2">
    <source>
        <dbReference type="ARBA" id="ARBA00006289"/>
    </source>
</evidence>
<evidence type="ECO:0000259" key="4">
    <source>
        <dbReference type="Pfam" id="PF04112"/>
    </source>
</evidence>
<keyword evidence="7" id="KW-1185">Reference proteome</keyword>
<evidence type="ECO:0000313" key="6">
    <source>
        <dbReference type="EMBL" id="KIM49601.1"/>
    </source>
</evidence>
<evidence type="ECO:0000256" key="3">
    <source>
        <dbReference type="ARBA" id="ARBA00022490"/>
    </source>
</evidence>
<proteinExistence type="inferred from homology"/>
<dbReference type="InterPro" id="IPR057983">
    <property type="entry name" value="NAA35-like_N"/>
</dbReference>
<dbReference type="Pfam" id="PF25789">
    <property type="entry name" value="TPR_NAA35"/>
    <property type="match status" value="1"/>
</dbReference>